<protein>
    <submittedName>
        <fullName evidence="1">Uncharacterized protein</fullName>
    </submittedName>
</protein>
<organism evidence="1 2">
    <name type="scientific">Leminorella grimontii</name>
    <dbReference type="NCBI Taxonomy" id="82981"/>
    <lineage>
        <taxon>Bacteria</taxon>
        <taxon>Pseudomonadati</taxon>
        <taxon>Pseudomonadota</taxon>
        <taxon>Gammaproteobacteria</taxon>
        <taxon>Enterobacterales</taxon>
        <taxon>Budviciaceae</taxon>
        <taxon>Leminorella</taxon>
    </lineage>
</organism>
<accession>A0AAV5MX28</accession>
<evidence type="ECO:0000313" key="1">
    <source>
        <dbReference type="EMBL" id="GKX54390.1"/>
    </source>
</evidence>
<sequence length="106" mass="12084">MENEIGSEYAKADVQPVKVERVANNRIRIAYRIPPETLWYSGGVNYLAQNDVLKIAIDKCPYNKSCNPMAVGHQSRSDFWAGDVTLPYRGERVLMVYSDVEELVYP</sequence>
<name>A0AAV5MX28_9GAMM</name>
<gene>
    <name evidence="1" type="ORF">SOASR030_05020</name>
</gene>
<reference evidence="1" key="1">
    <citation type="submission" date="2022-06" db="EMBL/GenBank/DDBJ databases">
        <title>Draft genome sequences of Leminorella grimontii str. JCM5902.</title>
        <authorList>
            <person name="Wakabayashi Y."/>
            <person name="Kojima K."/>
        </authorList>
    </citation>
    <scope>NUCLEOTIDE SEQUENCE</scope>
    <source>
        <strain evidence="1">JCM 5902</strain>
    </source>
</reference>
<dbReference type="AlphaFoldDB" id="A0AAV5MX28"/>
<comment type="caution">
    <text evidence="1">The sequence shown here is derived from an EMBL/GenBank/DDBJ whole genome shotgun (WGS) entry which is preliminary data.</text>
</comment>
<dbReference type="EMBL" id="BRLH01000001">
    <property type="protein sequence ID" value="GKX54390.1"/>
    <property type="molecule type" value="Genomic_DNA"/>
</dbReference>
<proteinExistence type="predicted"/>
<keyword evidence="2" id="KW-1185">Reference proteome</keyword>
<dbReference type="Proteomes" id="UP001058124">
    <property type="component" value="Unassembled WGS sequence"/>
</dbReference>
<evidence type="ECO:0000313" key="2">
    <source>
        <dbReference type="Proteomes" id="UP001058124"/>
    </source>
</evidence>